<dbReference type="Pfam" id="PF03080">
    <property type="entry name" value="Neprosin"/>
    <property type="match status" value="1"/>
</dbReference>
<feature type="domain" description="Neprosin activation peptide" evidence="3">
    <location>
        <begin position="37"/>
        <end position="111"/>
    </location>
</feature>
<keyword evidence="5" id="KW-1185">Reference proteome</keyword>
<dbReference type="Proteomes" id="UP001642260">
    <property type="component" value="Unassembled WGS sequence"/>
</dbReference>
<dbReference type="InterPro" id="IPR004314">
    <property type="entry name" value="Neprosin"/>
</dbReference>
<accession>A0ABC8J5T3</accession>
<evidence type="ECO:0000256" key="1">
    <source>
        <dbReference type="SAM" id="SignalP"/>
    </source>
</evidence>
<evidence type="ECO:0008006" key="6">
    <source>
        <dbReference type="Google" id="ProtNLM"/>
    </source>
</evidence>
<feature type="chain" id="PRO_5044816340" description="Neprosin activation peptide domain-containing protein" evidence="1">
    <location>
        <begin position="19"/>
        <end position="208"/>
    </location>
</feature>
<evidence type="ECO:0000313" key="4">
    <source>
        <dbReference type="EMBL" id="CAH8313902.1"/>
    </source>
</evidence>
<comment type="caution">
    <text evidence="4">The sequence shown here is derived from an EMBL/GenBank/DDBJ whole genome shotgun (WGS) entry which is preliminary data.</text>
</comment>
<feature type="domain" description="Neprosin PEP catalytic" evidence="2">
    <location>
        <begin position="141"/>
        <end position="192"/>
    </location>
</feature>
<dbReference type="Pfam" id="PF14365">
    <property type="entry name" value="Neprosin_AP"/>
    <property type="match status" value="1"/>
</dbReference>
<dbReference type="PANTHER" id="PTHR31589:SF60">
    <property type="entry name" value="NEPROSIN DOMAIN-CONTAINING PROTEIN-RELATED"/>
    <property type="match status" value="1"/>
</dbReference>
<evidence type="ECO:0000313" key="5">
    <source>
        <dbReference type="Proteomes" id="UP001642260"/>
    </source>
</evidence>
<organism evidence="4 5">
    <name type="scientific">Eruca vesicaria subsp. sativa</name>
    <name type="common">Garden rocket</name>
    <name type="synonym">Eruca sativa</name>
    <dbReference type="NCBI Taxonomy" id="29727"/>
    <lineage>
        <taxon>Eukaryota</taxon>
        <taxon>Viridiplantae</taxon>
        <taxon>Streptophyta</taxon>
        <taxon>Embryophyta</taxon>
        <taxon>Tracheophyta</taxon>
        <taxon>Spermatophyta</taxon>
        <taxon>Magnoliopsida</taxon>
        <taxon>eudicotyledons</taxon>
        <taxon>Gunneridae</taxon>
        <taxon>Pentapetalae</taxon>
        <taxon>rosids</taxon>
        <taxon>malvids</taxon>
        <taxon>Brassicales</taxon>
        <taxon>Brassicaceae</taxon>
        <taxon>Brassiceae</taxon>
        <taxon>Eruca</taxon>
    </lineage>
</organism>
<dbReference type="AlphaFoldDB" id="A0ABC8J5T3"/>
<dbReference type="EMBL" id="CAKOAT010080044">
    <property type="protein sequence ID" value="CAH8313902.1"/>
    <property type="molecule type" value="Genomic_DNA"/>
</dbReference>
<gene>
    <name evidence="4" type="ORF">ERUC_LOCUS7028</name>
</gene>
<protein>
    <recommendedName>
        <fullName evidence="6">Neprosin activation peptide domain-containing protein</fullName>
    </recommendedName>
</protein>
<proteinExistence type="predicted"/>
<dbReference type="InterPro" id="IPR053168">
    <property type="entry name" value="Glutamic_endopeptidase"/>
</dbReference>
<sequence length="208" mass="23665">MALVIMNLLLILFSVAFARSDQTNMPLKSFKIGENVTYDCIDIYKQPGLDHPLLKNHTIQMKPSRTELNSQTDNNITQQGKIKCPKGAIPLLRNTKEFVTNANLFGEKYVHPQSEDSRIHAGPFRGVQSWIYGVNLKMEKDEAAFSQVYVASSVKNKVNYISAGYMINPGFIGDGRVWSYGYWKTSMLQAKSWYGKMVPSYSSRYRKC</sequence>
<evidence type="ECO:0000259" key="3">
    <source>
        <dbReference type="Pfam" id="PF14365"/>
    </source>
</evidence>
<evidence type="ECO:0000259" key="2">
    <source>
        <dbReference type="Pfam" id="PF03080"/>
    </source>
</evidence>
<reference evidence="4 5" key="1">
    <citation type="submission" date="2022-03" db="EMBL/GenBank/DDBJ databases">
        <authorList>
            <person name="Macdonald S."/>
            <person name="Ahmed S."/>
            <person name="Newling K."/>
        </authorList>
    </citation>
    <scope>NUCLEOTIDE SEQUENCE [LARGE SCALE GENOMIC DNA]</scope>
</reference>
<name>A0ABC8J5T3_ERUVS</name>
<keyword evidence="1" id="KW-0732">Signal</keyword>
<feature type="signal peptide" evidence="1">
    <location>
        <begin position="1"/>
        <end position="18"/>
    </location>
</feature>
<dbReference type="InterPro" id="IPR025521">
    <property type="entry name" value="Neprosin_propep"/>
</dbReference>
<dbReference type="PANTHER" id="PTHR31589">
    <property type="entry name" value="PROTEIN, PUTATIVE (DUF239)-RELATED-RELATED"/>
    <property type="match status" value="1"/>
</dbReference>